<dbReference type="EMBL" id="WIXE01023682">
    <property type="protein sequence ID" value="KAK5966238.1"/>
    <property type="molecule type" value="Genomic_DNA"/>
</dbReference>
<feature type="compositionally biased region" description="Basic and acidic residues" evidence="1">
    <location>
        <begin position="152"/>
        <end position="163"/>
    </location>
</feature>
<sequence>MRNQRNGAGGPAMGNRRGDVTKGGPDRRGGGMTGRYPTQAHSVSSPQNRAMSGNKYEARGRPSAQELQDSFNEFSISKEGNPRKEPAQGQTIKTYENKSQSQSSKILLEPRASASPRTTPTDTKQQPQAGAAARRADGLRGWNQEFNNNYRPEGKADTPRESPARTVPAVPSSNAWARGPPTSVTNVHNSSQQEGWGASRALQSTAEQLDGRINFFMMQLCREPVEKIP</sequence>
<feature type="compositionally biased region" description="Polar residues" evidence="1">
    <location>
        <begin position="88"/>
        <end position="105"/>
    </location>
</feature>
<accession>A0AAN8F721</accession>
<feature type="compositionally biased region" description="Basic and acidic residues" evidence="1">
    <location>
        <begin position="16"/>
        <end position="29"/>
    </location>
</feature>
<reference evidence="2 3" key="1">
    <citation type="submission" date="2019-10" db="EMBL/GenBank/DDBJ databases">
        <title>Assembly and Annotation for the nematode Trichostrongylus colubriformis.</title>
        <authorList>
            <person name="Martin J."/>
        </authorList>
    </citation>
    <scope>NUCLEOTIDE SEQUENCE [LARGE SCALE GENOMIC DNA]</scope>
    <source>
        <strain evidence="2">G859</strain>
        <tissue evidence="2">Whole worm</tissue>
    </source>
</reference>
<evidence type="ECO:0000256" key="1">
    <source>
        <dbReference type="SAM" id="MobiDB-lite"/>
    </source>
</evidence>
<organism evidence="2 3">
    <name type="scientific">Trichostrongylus colubriformis</name>
    <name type="common">Black scour worm</name>
    <dbReference type="NCBI Taxonomy" id="6319"/>
    <lineage>
        <taxon>Eukaryota</taxon>
        <taxon>Metazoa</taxon>
        <taxon>Ecdysozoa</taxon>
        <taxon>Nematoda</taxon>
        <taxon>Chromadorea</taxon>
        <taxon>Rhabditida</taxon>
        <taxon>Rhabditina</taxon>
        <taxon>Rhabditomorpha</taxon>
        <taxon>Strongyloidea</taxon>
        <taxon>Trichostrongylidae</taxon>
        <taxon>Trichostrongylus</taxon>
    </lineage>
</organism>
<comment type="caution">
    <text evidence="2">The sequence shown here is derived from an EMBL/GenBank/DDBJ whole genome shotgun (WGS) entry which is preliminary data.</text>
</comment>
<dbReference type="AlphaFoldDB" id="A0AAN8F721"/>
<feature type="compositionally biased region" description="Polar residues" evidence="1">
    <location>
        <begin position="182"/>
        <end position="194"/>
    </location>
</feature>
<evidence type="ECO:0000313" key="3">
    <source>
        <dbReference type="Proteomes" id="UP001331761"/>
    </source>
</evidence>
<gene>
    <name evidence="2" type="ORF">GCK32_014855</name>
</gene>
<proteinExistence type="predicted"/>
<keyword evidence="3" id="KW-1185">Reference proteome</keyword>
<evidence type="ECO:0000313" key="2">
    <source>
        <dbReference type="EMBL" id="KAK5966238.1"/>
    </source>
</evidence>
<feature type="region of interest" description="Disordered" evidence="1">
    <location>
        <begin position="1"/>
        <end position="200"/>
    </location>
</feature>
<name>A0AAN8F721_TRICO</name>
<dbReference type="Proteomes" id="UP001331761">
    <property type="component" value="Unassembled WGS sequence"/>
</dbReference>
<feature type="compositionally biased region" description="Polar residues" evidence="1">
    <location>
        <begin position="65"/>
        <end position="75"/>
    </location>
</feature>
<feature type="compositionally biased region" description="Polar residues" evidence="1">
    <location>
        <begin position="39"/>
        <end position="51"/>
    </location>
</feature>
<feature type="compositionally biased region" description="Polar residues" evidence="1">
    <location>
        <begin position="115"/>
        <end position="128"/>
    </location>
</feature>
<protein>
    <submittedName>
        <fullName evidence="2">Uncharacterized protein</fullName>
    </submittedName>
</protein>